<comment type="caution">
    <text evidence="2">The sequence shown here is derived from an EMBL/GenBank/DDBJ whole genome shotgun (WGS) entry which is preliminary data.</text>
</comment>
<dbReference type="SUPFAM" id="SSF52317">
    <property type="entry name" value="Class I glutamine amidotransferase-like"/>
    <property type="match status" value="1"/>
</dbReference>
<organism evidence="2 3">
    <name type="scientific">Rubinisphaera italica</name>
    <dbReference type="NCBI Taxonomy" id="2527969"/>
    <lineage>
        <taxon>Bacteria</taxon>
        <taxon>Pseudomonadati</taxon>
        <taxon>Planctomycetota</taxon>
        <taxon>Planctomycetia</taxon>
        <taxon>Planctomycetales</taxon>
        <taxon>Planctomycetaceae</taxon>
        <taxon>Rubinisphaera</taxon>
    </lineage>
</organism>
<name>A0A5C5XF78_9PLAN</name>
<dbReference type="Proteomes" id="UP000316095">
    <property type="component" value="Unassembled WGS sequence"/>
</dbReference>
<dbReference type="InterPro" id="IPR029062">
    <property type="entry name" value="Class_I_gatase-like"/>
</dbReference>
<dbReference type="Gene3D" id="3.40.50.880">
    <property type="match status" value="1"/>
</dbReference>
<protein>
    <submittedName>
        <fullName evidence="2">Uncharacterized protein</fullName>
    </submittedName>
</protein>
<gene>
    <name evidence="2" type="ORF">Pan54_23760</name>
</gene>
<feature type="chain" id="PRO_5022946694" evidence="1">
    <location>
        <begin position="24"/>
        <end position="338"/>
    </location>
</feature>
<dbReference type="RefSeq" id="WP_165441734.1">
    <property type="nucleotide sequence ID" value="NZ_SJPG01000001.1"/>
</dbReference>
<feature type="signal peptide" evidence="1">
    <location>
        <begin position="1"/>
        <end position="23"/>
    </location>
</feature>
<sequence length="338" mass="38168" precursor="true">MIRCLLIAFLSCVLLPSASPVEAAKQYVVYNGTNGPGFGRHIVMIAGDEEYRSEEALPMLGQILAKNYGFKCTVLFPVNPEDGTIDPTNQTNIPGMEQVATADLVVLFLRFRELPDQDMKYLDDYLRSGKPIIGLRTSTHGFNYSRNPNSPYAKYGFNHSGSEWKQGFGKEVFGETWYTHHGKHKSESTRGVLEKDKLNHTILNGVEDLWGPTDVYGIRKLPEEADVLVWGEVLSGMKPDDPAVEGDKNDPMMPIAWTRDYEHSNGKKSRVFCTTFCSSIDLLNEDLRRMIVNACFWCLKMEDKTPEKANVEIVGEYDPSFYGFGAFKKGMKPEDYAW</sequence>
<accession>A0A5C5XF78</accession>
<keyword evidence="1" id="KW-0732">Signal</keyword>
<reference evidence="2 3" key="1">
    <citation type="submission" date="2019-02" db="EMBL/GenBank/DDBJ databases">
        <title>Deep-cultivation of Planctomycetes and their phenomic and genomic characterization uncovers novel biology.</title>
        <authorList>
            <person name="Wiegand S."/>
            <person name="Jogler M."/>
            <person name="Boedeker C."/>
            <person name="Pinto D."/>
            <person name="Vollmers J."/>
            <person name="Rivas-Marin E."/>
            <person name="Kohn T."/>
            <person name="Peeters S.H."/>
            <person name="Heuer A."/>
            <person name="Rast P."/>
            <person name="Oberbeckmann S."/>
            <person name="Bunk B."/>
            <person name="Jeske O."/>
            <person name="Meyerdierks A."/>
            <person name="Storesund J.E."/>
            <person name="Kallscheuer N."/>
            <person name="Luecker S."/>
            <person name="Lage O.M."/>
            <person name="Pohl T."/>
            <person name="Merkel B.J."/>
            <person name="Hornburger P."/>
            <person name="Mueller R.-W."/>
            <person name="Bruemmer F."/>
            <person name="Labrenz M."/>
            <person name="Spormann A.M."/>
            <person name="Op Den Camp H."/>
            <person name="Overmann J."/>
            <person name="Amann R."/>
            <person name="Jetten M.S.M."/>
            <person name="Mascher T."/>
            <person name="Medema M.H."/>
            <person name="Devos D.P."/>
            <person name="Kaster A.-K."/>
            <person name="Ovreas L."/>
            <person name="Rohde M."/>
            <person name="Galperin M.Y."/>
            <person name="Jogler C."/>
        </authorList>
    </citation>
    <scope>NUCLEOTIDE SEQUENCE [LARGE SCALE GENOMIC DNA]</scope>
    <source>
        <strain evidence="2 3">Pan54</strain>
    </source>
</reference>
<dbReference type="AlphaFoldDB" id="A0A5C5XF78"/>
<dbReference type="EMBL" id="SJPG01000001">
    <property type="protein sequence ID" value="TWT61640.1"/>
    <property type="molecule type" value="Genomic_DNA"/>
</dbReference>
<proteinExistence type="predicted"/>
<keyword evidence="3" id="KW-1185">Reference proteome</keyword>
<evidence type="ECO:0000313" key="2">
    <source>
        <dbReference type="EMBL" id="TWT61640.1"/>
    </source>
</evidence>
<evidence type="ECO:0000256" key="1">
    <source>
        <dbReference type="SAM" id="SignalP"/>
    </source>
</evidence>
<evidence type="ECO:0000313" key="3">
    <source>
        <dbReference type="Proteomes" id="UP000316095"/>
    </source>
</evidence>